<name>V5Z9B7_9GAMM</name>
<organism evidence="1 2">
    <name type="scientific">Erwinia piriflorinigrans CFBP 5888</name>
    <dbReference type="NCBI Taxonomy" id="1161919"/>
    <lineage>
        <taxon>Bacteria</taxon>
        <taxon>Pseudomonadati</taxon>
        <taxon>Pseudomonadota</taxon>
        <taxon>Gammaproteobacteria</taxon>
        <taxon>Enterobacterales</taxon>
        <taxon>Erwiniaceae</taxon>
        <taxon>Erwinia</taxon>
    </lineage>
</organism>
<evidence type="ECO:0000313" key="2">
    <source>
        <dbReference type="Proteomes" id="UP000018217"/>
    </source>
</evidence>
<evidence type="ECO:0000313" key="1">
    <source>
        <dbReference type="EMBL" id="CCG87839.1"/>
    </source>
</evidence>
<dbReference type="AlphaFoldDB" id="V5Z9B7"/>
<comment type="caution">
    <text evidence="1">The sequence shown here is derived from an EMBL/GenBank/DDBJ whole genome shotgun (WGS) entry which is preliminary data.</text>
</comment>
<protein>
    <submittedName>
        <fullName evidence="1">Uncharacterized protein</fullName>
    </submittedName>
</protein>
<reference evidence="1 2" key="1">
    <citation type="journal article" date="2013" name="Syst. Appl. Microbiol.">
        <title>Phylogenetic position and virulence apparatus of the pear flower necrosis pathogen Erwinia piriflorinigrans CFBP 5888T as assessed by comparative genomics.</title>
        <authorList>
            <person name="Smits T.H."/>
            <person name="Rezzonico F."/>
            <person name="Lopez M.M."/>
            <person name="Blom J."/>
            <person name="Goesmann A."/>
            <person name="Frey J.E."/>
            <person name="Duffy B."/>
        </authorList>
    </citation>
    <scope>NUCLEOTIDE SEQUENCE [LARGE SCALE GENOMIC DNA]</scope>
    <source>
        <strain evidence="2">CFBP5888</strain>
    </source>
</reference>
<keyword evidence="2" id="KW-1185">Reference proteome</keyword>
<gene>
    <name evidence="1" type="ORF">EPIR_2476</name>
</gene>
<dbReference type="EMBL" id="CAHS01000015">
    <property type="protein sequence ID" value="CCG87839.1"/>
    <property type="molecule type" value="Genomic_DNA"/>
</dbReference>
<dbReference type="Proteomes" id="UP000018217">
    <property type="component" value="Unassembled WGS sequence"/>
</dbReference>
<proteinExistence type="predicted"/>
<accession>V5Z9B7</accession>
<sequence>MSPPAQAGGAVSGTTFYLANRVFVAEIGNSVT</sequence>